<dbReference type="InterPro" id="IPR007692">
    <property type="entry name" value="DNA_helicase_DnaB"/>
</dbReference>
<evidence type="ECO:0000256" key="4">
    <source>
        <dbReference type="ARBA" id="ARBA00022741"/>
    </source>
</evidence>
<dbReference type="GO" id="GO:0005829">
    <property type="term" value="C:cytosol"/>
    <property type="evidence" value="ECO:0007669"/>
    <property type="project" value="TreeGrafter"/>
</dbReference>
<dbReference type="GO" id="GO:1990077">
    <property type="term" value="C:primosome complex"/>
    <property type="evidence" value="ECO:0007669"/>
    <property type="project" value="UniProtKB-UniRule"/>
</dbReference>
<dbReference type="RefSeq" id="WP_011527400.1">
    <property type="nucleotide sequence ID" value="NC_008014.1"/>
</dbReference>
<evidence type="ECO:0000256" key="2">
    <source>
        <dbReference type="ARBA" id="ARBA00022515"/>
    </source>
</evidence>
<dbReference type="PANTHER" id="PTHR30153">
    <property type="entry name" value="REPLICATIVE DNA HELICASE DNAB"/>
    <property type="match status" value="1"/>
</dbReference>
<evidence type="ECO:0000256" key="9">
    <source>
        <dbReference type="ARBA" id="ARBA00023235"/>
    </source>
</evidence>
<dbReference type="Pfam" id="PF03796">
    <property type="entry name" value="DnaB_C"/>
    <property type="match status" value="1"/>
</dbReference>
<comment type="function">
    <text evidence="10 13">The main replicative DNA helicase, it participates in initiation and elongation during chromosome replication. Travels ahead of the DNA replisome, separating dsDNA into templates for DNA synthesis. A processive ATP-dependent 5'-3' DNA helicase it has DNA-dependent ATPase activity.</text>
</comment>
<dbReference type="InterPro" id="IPR036185">
    <property type="entry name" value="DNA_heli_DnaB-like_N_sf"/>
</dbReference>
<evidence type="ECO:0000256" key="12">
    <source>
        <dbReference type="NCBIfam" id="TIGR00665"/>
    </source>
</evidence>
<dbReference type="GO" id="GO:0005524">
    <property type="term" value="F:ATP binding"/>
    <property type="evidence" value="ECO:0007669"/>
    <property type="project" value="UniProtKB-UniRule"/>
</dbReference>
<dbReference type="HOGENOM" id="CLU_005373_0_0_7"/>
<accession>Q1MNQ0</accession>
<dbReference type="PANTHER" id="PTHR30153:SF2">
    <property type="entry name" value="REPLICATIVE DNA HELICASE"/>
    <property type="match status" value="1"/>
</dbReference>
<comment type="similarity">
    <text evidence="1 13">Belongs to the helicase family. DnaB subfamily.</text>
</comment>
<evidence type="ECO:0000256" key="10">
    <source>
        <dbReference type="ARBA" id="ARBA00044932"/>
    </source>
</evidence>
<keyword evidence="16" id="KW-1185">Reference proteome</keyword>
<comment type="catalytic activity">
    <reaction evidence="11 13">
        <text>ATP + H2O = ADP + phosphate + H(+)</text>
        <dbReference type="Rhea" id="RHEA:13065"/>
        <dbReference type="ChEBI" id="CHEBI:15377"/>
        <dbReference type="ChEBI" id="CHEBI:15378"/>
        <dbReference type="ChEBI" id="CHEBI:30616"/>
        <dbReference type="ChEBI" id="CHEBI:43474"/>
        <dbReference type="ChEBI" id="CHEBI:456216"/>
        <dbReference type="EC" id="5.6.2.3"/>
    </reaction>
</comment>
<evidence type="ECO:0000256" key="8">
    <source>
        <dbReference type="ARBA" id="ARBA00023125"/>
    </source>
</evidence>
<reference evidence="15 16" key="1">
    <citation type="submission" date="2005-11" db="EMBL/GenBank/DDBJ databases">
        <title>The complete genome sequence of Lawsonia intracellularis: the causative agent of proliferative enteropathy.</title>
        <authorList>
            <person name="Kaur K."/>
            <person name="Zhang Q."/>
            <person name="Beckler D."/>
            <person name="Munir S."/>
            <person name="Li L."/>
            <person name="Kinsley K."/>
            <person name="Herron L."/>
            <person name="Peterson A."/>
            <person name="May B."/>
            <person name="Singh S."/>
            <person name="Gebhart C."/>
            <person name="Kapur V."/>
        </authorList>
    </citation>
    <scope>NUCLEOTIDE SEQUENCE [LARGE SCALE GENOMIC DNA]</scope>
    <source>
        <strain evidence="15 16">PHE/MN1-00</strain>
        <plasmid evidence="16">pLaw3</plasmid>
    </source>
</reference>
<evidence type="ECO:0000256" key="11">
    <source>
        <dbReference type="ARBA" id="ARBA00048954"/>
    </source>
</evidence>
<dbReference type="SUPFAM" id="SSF52540">
    <property type="entry name" value="P-loop containing nucleoside triphosphate hydrolases"/>
    <property type="match status" value="1"/>
</dbReference>
<dbReference type="NCBIfam" id="TIGR00665">
    <property type="entry name" value="DnaB"/>
    <property type="match status" value="1"/>
</dbReference>
<dbReference type="GO" id="GO:0003677">
    <property type="term" value="F:DNA binding"/>
    <property type="evidence" value="ECO:0007669"/>
    <property type="project" value="UniProtKB-UniRule"/>
</dbReference>
<organism evidence="15 16">
    <name type="scientific">Lawsonia intracellularis (strain PHE/MN1-00)</name>
    <dbReference type="NCBI Taxonomy" id="363253"/>
    <lineage>
        <taxon>Bacteria</taxon>
        <taxon>Pseudomonadati</taxon>
        <taxon>Thermodesulfobacteriota</taxon>
        <taxon>Desulfovibrionia</taxon>
        <taxon>Desulfovibrionales</taxon>
        <taxon>Desulfovibrionaceae</taxon>
        <taxon>Lawsonia</taxon>
    </lineage>
</organism>
<protein>
    <recommendedName>
        <fullName evidence="12 13">Replicative DNA helicase</fullName>
        <ecNumber evidence="12 13">5.6.2.3</ecNumber>
    </recommendedName>
</protein>
<dbReference type="Proteomes" id="UP000002430">
    <property type="component" value="Plasmid 3"/>
</dbReference>
<keyword evidence="5 13" id="KW-0378">Hydrolase</keyword>
<evidence type="ECO:0000259" key="14">
    <source>
        <dbReference type="PROSITE" id="PS51199"/>
    </source>
</evidence>
<dbReference type="Gene3D" id="3.40.50.300">
    <property type="entry name" value="P-loop containing nucleotide triphosphate hydrolases"/>
    <property type="match status" value="1"/>
</dbReference>
<dbReference type="KEGG" id="lip:LIC081"/>
<keyword evidence="2 13" id="KW-0639">Primosome</keyword>
<evidence type="ECO:0000256" key="6">
    <source>
        <dbReference type="ARBA" id="ARBA00022806"/>
    </source>
</evidence>
<proteinExistence type="inferred from homology"/>
<dbReference type="Gene3D" id="1.10.860.10">
    <property type="entry name" value="DNAb Helicase, Chain A"/>
    <property type="match status" value="1"/>
</dbReference>
<dbReference type="GO" id="GO:0043139">
    <property type="term" value="F:5'-3' DNA helicase activity"/>
    <property type="evidence" value="ECO:0007669"/>
    <property type="project" value="UniProtKB-EC"/>
</dbReference>
<sequence>MAKTKERLQKATQDLTLRVPPHSLEAEQAVLAGLLLRKSIAPQMAIDLQAEDFYFPQHQILFFTAITLYSQNQPIDLVTLAQKLRDKNQLEAIGGASYLSELVQLGVSAANAEFYAKIVHEKAIQRSLIEAGSSIVTSGFDTTQELSTLLDKAEQSIMNVSARKNVGVFKPVHSLINDLLNTAMQPATHGVTGLPTGYKALDQITRGLQPSDLIIIAARPAMGKTALALNLAMRAAITQKATVGIFSLEMSDKQLIQRMASLWGKIPYDNLCSGRLSPEEGERLFQTTELLNNAPLYINETPALTMLELRSQARRLKIEHNLDLIVVDYLQLLRSPRKADSRELEISDISRSLKALAKELNIPVVALSQLNRRLEERADKRPLLSDLRESGAIEQDSDLVMFIYRDEVYNKKEDNPKKGIAELIIGKHRNGRTGTVELSFLPRYTAFEELSK</sequence>
<dbReference type="SUPFAM" id="SSF48024">
    <property type="entry name" value="N-terminal domain of DnaB helicase"/>
    <property type="match status" value="1"/>
</dbReference>
<dbReference type="InterPro" id="IPR027417">
    <property type="entry name" value="P-loop_NTPase"/>
</dbReference>
<dbReference type="OrthoDB" id="9773982at2"/>
<evidence type="ECO:0000313" key="15">
    <source>
        <dbReference type="EMBL" id="CAJ54033.1"/>
    </source>
</evidence>
<keyword evidence="6 13" id="KW-0347">Helicase</keyword>
<dbReference type="GO" id="GO:0006269">
    <property type="term" value="P:DNA replication, synthesis of primer"/>
    <property type="evidence" value="ECO:0007669"/>
    <property type="project" value="UniProtKB-UniRule"/>
</dbReference>
<dbReference type="InterPro" id="IPR007694">
    <property type="entry name" value="DNA_helicase_DnaB-like_C"/>
</dbReference>
<evidence type="ECO:0000313" key="16">
    <source>
        <dbReference type="Proteomes" id="UP000002430"/>
    </source>
</evidence>
<dbReference type="GO" id="GO:0016887">
    <property type="term" value="F:ATP hydrolysis activity"/>
    <property type="evidence" value="ECO:0007669"/>
    <property type="project" value="RHEA"/>
</dbReference>
<dbReference type="FunFam" id="1.10.860.10:FF:000001">
    <property type="entry name" value="Replicative DNA helicase"/>
    <property type="match status" value="1"/>
</dbReference>
<evidence type="ECO:0000256" key="7">
    <source>
        <dbReference type="ARBA" id="ARBA00022840"/>
    </source>
</evidence>
<gene>
    <name evidence="15" type="primary">recQ</name>
    <name evidence="15" type="ordered locus">LIC081</name>
</gene>
<dbReference type="GO" id="GO:0042802">
    <property type="term" value="F:identical protein binding"/>
    <property type="evidence" value="ECO:0007669"/>
    <property type="project" value="UniProtKB-ARBA"/>
</dbReference>
<feature type="domain" description="SF4 helicase" evidence="14">
    <location>
        <begin position="187"/>
        <end position="452"/>
    </location>
</feature>
<keyword evidence="8 13" id="KW-0238">DNA-binding</keyword>
<evidence type="ECO:0000256" key="1">
    <source>
        <dbReference type="ARBA" id="ARBA00008428"/>
    </source>
</evidence>
<dbReference type="AlphaFoldDB" id="Q1MNQ0"/>
<geneLocation type="plasmid" evidence="16">
    <name>pLaw3</name>
</geneLocation>
<dbReference type="InterPro" id="IPR016136">
    <property type="entry name" value="DNA_helicase_N/primase_C"/>
</dbReference>
<dbReference type="EMBL" id="AM180255">
    <property type="protein sequence ID" value="CAJ54033.1"/>
    <property type="molecule type" value="Genomic_DNA"/>
</dbReference>
<dbReference type="PROSITE" id="PS51199">
    <property type="entry name" value="SF4_HELICASE"/>
    <property type="match status" value="1"/>
</dbReference>
<dbReference type="Pfam" id="PF00772">
    <property type="entry name" value="DnaB"/>
    <property type="match status" value="1"/>
</dbReference>
<keyword evidence="15" id="KW-0614">Plasmid</keyword>
<dbReference type="EC" id="5.6.2.3" evidence="12 13"/>
<keyword evidence="9" id="KW-0413">Isomerase</keyword>
<keyword evidence="7 13" id="KW-0067">ATP-binding</keyword>
<evidence type="ECO:0000256" key="13">
    <source>
        <dbReference type="RuleBase" id="RU362085"/>
    </source>
</evidence>
<name>Q1MNQ0_LAWIP</name>
<keyword evidence="4 13" id="KW-0547">Nucleotide-binding</keyword>
<dbReference type="CDD" id="cd00984">
    <property type="entry name" value="DnaB_C"/>
    <property type="match status" value="1"/>
</dbReference>
<keyword evidence="3 13" id="KW-0235">DNA replication</keyword>
<evidence type="ECO:0000256" key="5">
    <source>
        <dbReference type="ARBA" id="ARBA00022801"/>
    </source>
</evidence>
<dbReference type="InterPro" id="IPR007693">
    <property type="entry name" value="DNA_helicase_DnaB-like_N"/>
</dbReference>
<evidence type="ECO:0000256" key="3">
    <source>
        <dbReference type="ARBA" id="ARBA00022705"/>
    </source>
</evidence>
<dbReference type="FunFam" id="3.40.50.300:FF:000076">
    <property type="entry name" value="Replicative DNA helicase"/>
    <property type="match status" value="1"/>
</dbReference>